<name>U9T7Q0_RHIID</name>
<dbReference type="EMBL" id="KI295796">
    <property type="protein sequence ID" value="ESA02348.1"/>
    <property type="molecule type" value="Genomic_DNA"/>
</dbReference>
<dbReference type="VEuPathDB" id="FungiDB:RhiirFUN_017869"/>
<protein>
    <submittedName>
        <fullName evidence="1">Uncharacterized protein</fullName>
    </submittedName>
</protein>
<proteinExistence type="predicted"/>
<sequence>MEYDYSHLETVQFITINSAILQKRKILLHICDVYNIDKQDDSAAFRVFHSQLLRMCQDNRAIDSDKLSLFVYLFILGKKIKNFILK</sequence>
<reference evidence="1" key="1">
    <citation type="submission" date="2013-07" db="EMBL/GenBank/DDBJ databases">
        <title>The genome of an arbuscular mycorrhizal fungus provides insights into the evolution of the oldest plant symbiosis.</title>
        <authorList>
            <consortium name="DOE Joint Genome Institute"/>
            <person name="Tisserant E."/>
            <person name="Malbreil M."/>
            <person name="Kuo A."/>
            <person name="Kohler A."/>
            <person name="Symeonidi A."/>
            <person name="Balestrini R."/>
            <person name="Charron P."/>
            <person name="Duensing N."/>
            <person name="Frei-dit-Frey N."/>
            <person name="Gianinazzi-Pearson V."/>
            <person name="Gilbert B."/>
            <person name="Handa Y."/>
            <person name="Hijri M."/>
            <person name="Kaul R."/>
            <person name="Kawaguchi M."/>
            <person name="Krajinski F."/>
            <person name="Lammers P."/>
            <person name="Lapierre D."/>
            <person name="Masclaux F.G."/>
            <person name="Murat C."/>
            <person name="Morin E."/>
            <person name="Ndikumana S."/>
            <person name="Pagni M."/>
            <person name="Petitpierre D."/>
            <person name="Requena N."/>
            <person name="Rosikiewicz P."/>
            <person name="Riley R."/>
            <person name="Saito K."/>
            <person name="San Clemente H."/>
            <person name="Shapiro H."/>
            <person name="van Tuinen D."/>
            <person name="Becard G."/>
            <person name="Bonfante P."/>
            <person name="Paszkowski U."/>
            <person name="Shachar-Hill Y."/>
            <person name="Young J.P."/>
            <person name="Sanders I.R."/>
            <person name="Henrissat B."/>
            <person name="Rensing S.A."/>
            <person name="Grigoriev I.V."/>
            <person name="Corradi N."/>
            <person name="Roux C."/>
            <person name="Martin F."/>
        </authorList>
    </citation>
    <scope>NUCLEOTIDE SEQUENCE</scope>
    <source>
        <strain evidence="1">DAOM 197198</strain>
    </source>
</reference>
<dbReference type="HOGENOM" id="CLU_2499034_0_0_1"/>
<accession>U9T7Q0</accession>
<evidence type="ECO:0000313" key="1">
    <source>
        <dbReference type="EMBL" id="ESA02348.1"/>
    </source>
</evidence>
<gene>
    <name evidence="1" type="ORF">GLOINDRAFT_68026</name>
</gene>
<dbReference type="AlphaFoldDB" id="U9T7Q0"/>
<organism evidence="1">
    <name type="scientific">Rhizophagus irregularis (strain DAOM 181602 / DAOM 197198 / MUCL 43194)</name>
    <name type="common">Arbuscular mycorrhizal fungus</name>
    <name type="synonym">Glomus intraradices</name>
    <dbReference type="NCBI Taxonomy" id="747089"/>
    <lineage>
        <taxon>Eukaryota</taxon>
        <taxon>Fungi</taxon>
        <taxon>Fungi incertae sedis</taxon>
        <taxon>Mucoromycota</taxon>
        <taxon>Glomeromycotina</taxon>
        <taxon>Glomeromycetes</taxon>
        <taxon>Glomerales</taxon>
        <taxon>Glomeraceae</taxon>
        <taxon>Rhizophagus</taxon>
    </lineage>
</organism>